<dbReference type="AlphaFoldDB" id="A0A1H9S296"/>
<name>A0A1H9S296_BUTFI</name>
<dbReference type="Proteomes" id="UP000182584">
    <property type="component" value="Unassembled WGS sequence"/>
</dbReference>
<proteinExistence type="predicted"/>
<feature type="signal peptide" evidence="2">
    <location>
        <begin position="1"/>
        <end position="23"/>
    </location>
</feature>
<evidence type="ECO:0000256" key="1">
    <source>
        <dbReference type="SAM" id="MobiDB-lite"/>
    </source>
</evidence>
<evidence type="ECO:0000313" key="4">
    <source>
        <dbReference type="Proteomes" id="UP000182584"/>
    </source>
</evidence>
<protein>
    <submittedName>
        <fullName evidence="3">Uncharacterized protein</fullName>
    </submittedName>
</protein>
<evidence type="ECO:0000256" key="2">
    <source>
        <dbReference type="SAM" id="SignalP"/>
    </source>
</evidence>
<keyword evidence="2" id="KW-0732">Signal</keyword>
<feature type="compositionally biased region" description="Acidic residues" evidence="1">
    <location>
        <begin position="25"/>
        <end position="57"/>
    </location>
</feature>
<sequence length="292" mass="32322">MKKKLIALLLATATIVSACGAEAKESDEEDVETIDEDESSKSDEAEEDDEDDDDEGDGNGLFGLGDGAATTDTNEPAAAETQTVSEVQAVSDEQPTTVTYIDDASVTVEQSDVNANLWVITNTSTTTYHIQPKESSNGDMIVDSSFAPGEVLYYFAASDDGEITKDSFLFSTDDAYEMGSEFDTQCAVVTVSFDDSKCNDYGDTTMYALDDVLEAFKEKMIYEDVESRQYDARVVYFRLYDADGNVIYEPASADEFSEWMGMYCAFLVEGIYWDPSVITNWDHAEFYVKTQY</sequence>
<gene>
    <name evidence="3" type="ORF">SAMN04487884_11136</name>
</gene>
<accession>A0A1H9S296</accession>
<feature type="chain" id="PRO_5010329271" evidence="2">
    <location>
        <begin position="24"/>
        <end position="292"/>
    </location>
</feature>
<organism evidence="3 4">
    <name type="scientific">Butyrivibrio fibrisolvens</name>
    <dbReference type="NCBI Taxonomy" id="831"/>
    <lineage>
        <taxon>Bacteria</taxon>
        <taxon>Bacillati</taxon>
        <taxon>Bacillota</taxon>
        <taxon>Clostridia</taxon>
        <taxon>Lachnospirales</taxon>
        <taxon>Lachnospiraceae</taxon>
        <taxon>Butyrivibrio</taxon>
    </lineage>
</organism>
<dbReference type="RefSeq" id="WP_074755975.1">
    <property type="nucleotide sequence ID" value="NZ_FOGJ01000011.1"/>
</dbReference>
<dbReference type="PROSITE" id="PS51257">
    <property type="entry name" value="PROKAR_LIPOPROTEIN"/>
    <property type="match status" value="1"/>
</dbReference>
<reference evidence="3 4" key="1">
    <citation type="submission" date="2016-10" db="EMBL/GenBank/DDBJ databases">
        <authorList>
            <person name="de Groot N.N."/>
        </authorList>
    </citation>
    <scope>NUCLEOTIDE SEQUENCE [LARGE SCALE GENOMIC DNA]</scope>
    <source>
        <strain evidence="3 4">AR40</strain>
    </source>
</reference>
<dbReference type="OrthoDB" id="9770610at2"/>
<feature type="region of interest" description="Disordered" evidence="1">
    <location>
        <begin position="18"/>
        <end position="91"/>
    </location>
</feature>
<feature type="compositionally biased region" description="Polar residues" evidence="1">
    <location>
        <begin position="70"/>
        <end position="91"/>
    </location>
</feature>
<evidence type="ECO:0000313" key="3">
    <source>
        <dbReference type="EMBL" id="SER78735.1"/>
    </source>
</evidence>
<dbReference type="EMBL" id="FOGJ01000011">
    <property type="protein sequence ID" value="SER78735.1"/>
    <property type="molecule type" value="Genomic_DNA"/>
</dbReference>